<feature type="region of interest" description="Disordered" evidence="1">
    <location>
        <begin position="118"/>
        <end position="175"/>
    </location>
</feature>
<protein>
    <submittedName>
        <fullName evidence="2">Uncharacterized protein</fullName>
    </submittedName>
</protein>
<reference evidence="2" key="1">
    <citation type="submission" date="2019-12" db="EMBL/GenBank/DDBJ databases">
        <title>Genome sequencing and annotation of Brassica cretica.</title>
        <authorList>
            <person name="Studholme D.J."/>
            <person name="Sarris P.F."/>
        </authorList>
    </citation>
    <scope>NUCLEOTIDE SEQUENCE</scope>
    <source>
        <strain evidence="2">PFS-102/07</strain>
        <tissue evidence="2">Leaf</tissue>
    </source>
</reference>
<accession>A0A8S9L6C1</accession>
<gene>
    <name evidence="2" type="ORF">F2Q70_00027121</name>
</gene>
<comment type="caution">
    <text evidence="2">The sequence shown here is derived from an EMBL/GenBank/DDBJ whole genome shotgun (WGS) entry which is preliminary data.</text>
</comment>
<evidence type="ECO:0000256" key="1">
    <source>
        <dbReference type="SAM" id="MobiDB-lite"/>
    </source>
</evidence>
<dbReference type="AlphaFoldDB" id="A0A8S9L6C1"/>
<name>A0A8S9L6C1_BRACR</name>
<feature type="compositionally biased region" description="Basic residues" evidence="1">
    <location>
        <begin position="133"/>
        <end position="147"/>
    </location>
</feature>
<feature type="compositionally biased region" description="Polar residues" evidence="1">
    <location>
        <begin position="155"/>
        <end position="165"/>
    </location>
</feature>
<sequence length="175" mass="18996">MADSLHQSLKSMSPGDEEELLTLLERQASILLVKQSLADQGKLHVATLTRLTSDLDKGKGHVFSYPKNDSVEKLSKIPRVAQSLPIQTQFHYEDKESDSAFSAMVGCSDSAVSTSFQVGTSFDPPAGDSRVGKLSRRRPPSWKRKAQTVKAVPNRRNSAASSLTPNEKGGKSKLG</sequence>
<organism evidence="2">
    <name type="scientific">Brassica cretica</name>
    <name type="common">Mustard</name>
    <dbReference type="NCBI Taxonomy" id="69181"/>
    <lineage>
        <taxon>Eukaryota</taxon>
        <taxon>Viridiplantae</taxon>
        <taxon>Streptophyta</taxon>
        <taxon>Embryophyta</taxon>
        <taxon>Tracheophyta</taxon>
        <taxon>Spermatophyta</taxon>
        <taxon>Magnoliopsida</taxon>
        <taxon>eudicotyledons</taxon>
        <taxon>Gunneridae</taxon>
        <taxon>Pentapetalae</taxon>
        <taxon>rosids</taxon>
        <taxon>malvids</taxon>
        <taxon>Brassicales</taxon>
        <taxon>Brassicaceae</taxon>
        <taxon>Brassiceae</taxon>
        <taxon>Brassica</taxon>
    </lineage>
</organism>
<dbReference type="EMBL" id="QGKY02000094">
    <property type="protein sequence ID" value="KAF2601521.1"/>
    <property type="molecule type" value="Genomic_DNA"/>
</dbReference>
<proteinExistence type="predicted"/>
<evidence type="ECO:0000313" key="2">
    <source>
        <dbReference type="EMBL" id="KAF2601521.1"/>
    </source>
</evidence>